<dbReference type="AlphaFoldDB" id="A0A4U5MHJ2"/>
<dbReference type="EMBL" id="AZBU02000008">
    <property type="protein sequence ID" value="TKR68622.1"/>
    <property type="molecule type" value="Genomic_DNA"/>
</dbReference>
<keyword evidence="3" id="KW-1185">Reference proteome</keyword>
<reference evidence="2 3" key="2">
    <citation type="journal article" date="2019" name="G3 (Bethesda)">
        <title>Hybrid Assembly of the Genome of the Entomopathogenic Nematode Steinernema carpocapsae Identifies the X-Chromosome.</title>
        <authorList>
            <person name="Serra L."/>
            <person name="Macchietto M."/>
            <person name="Macias-Munoz A."/>
            <person name="McGill C.J."/>
            <person name="Rodriguez I.M."/>
            <person name="Rodriguez B."/>
            <person name="Murad R."/>
            <person name="Mortazavi A."/>
        </authorList>
    </citation>
    <scope>NUCLEOTIDE SEQUENCE [LARGE SCALE GENOMIC DNA]</scope>
    <source>
        <strain evidence="2 3">ALL</strain>
    </source>
</reference>
<evidence type="ECO:0000313" key="2">
    <source>
        <dbReference type="EMBL" id="TKR68622.1"/>
    </source>
</evidence>
<name>A0A4U5MHJ2_STECR</name>
<dbReference type="Proteomes" id="UP000298663">
    <property type="component" value="Unassembled WGS sequence"/>
</dbReference>
<evidence type="ECO:0000256" key="1">
    <source>
        <dbReference type="SAM" id="MobiDB-lite"/>
    </source>
</evidence>
<protein>
    <submittedName>
        <fullName evidence="2">Uncharacterized protein</fullName>
    </submittedName>
</protein>
<accession>A0A4U5MHJ2</accession>
<proteinExistence type="predicted"/>
<comment type="caution">
    <text evidence="2">The sequence shown here is derived from an EMBL/GenBank/DDBJ whole genome shotgun (WGS) entry which is preliminary data.</text>
</comment>
<organism evidence="2 3">
    <name type="scientific">Steinernema carpocapsae</name>
    <name type="common">Entomopathogenic nematode</name>
    <dbReference type="NCBI Taxonomy" id="34508"/>
    <lineage>
        <taxon>Eukaryota</taxon>
        <taxon>Metazoa</taxon>
        <taxon>Ecdysozoa</taxon>
        <taxon>Nematoda</taxon>
        <taxon>Chromadorea</taxon>
        <taxon>Rhabditida</taxon>
        <taxon>Tylenchina</taxon>
        <taxon>Panagrolaimomorpha</taxon>
        <taxon>Strongyloidoidea</taxon>
        <taxon>Steinernematidae</taxon>
        <taxon>Steinernema</taxon>
    </lineage>
</organism>
<evidence type="ECO:0000313" key="3">
    <source>
        <dbReference type="Proteomes" id="UP000298663"/>
    </source>
</evidence>
<sequence>MLDFQRIGPGYILQDKHDHIHKFPEVTPRGSTVTAAVEDALVASRESAITQGRQFPDEFSFKVSVHGYDRKRHETLLNEFSRRHPRNVAMRSTPGEDRFEARNGGREDLVQQPAVVKRMAKKASNDIKQKASKKSKPKKDIKRKKEAPKNNKRKRGESHTYAQEGEE</sequence>
<feature type="compositionally biased region" description="Basic and acidic residues" evidence="1">
    <location>
        <begin position="94"/>
        <end position="109"/>
    </location>
</feature>
<reference evidence="2 3" key="1">
    <citation type="journal article" date="2015" name="Genome Biol.">
        <title>Comparative genomics of Steinernema reveals deeply conserved gene regulatory networks.</title>
        <authorList>
            <person name="Dillman A.R."/>
            <person name="Macchietto M."/>
            <person name="Porter C.F."/>
            <person name="Rogers A."/>
            <person name="Williams B."/>
            <person name="Antoshechkin I."/>
            <person name="Lee M.M."/>
            <person name="Goodwin Z."/>
            <person name="Lu X."/>
            <person name="Lewis E.E."/>
            <person name="Goodrich-Blair H."/>
            <person name="Stock S.P."/>
            <person name="Adams B.J."/>
            <person name="Sternberg P.W."/>
            <person name="Mortazavi A."/>
        </authorList>
    </citation>
    <scope>NUCLEOTIDE SEQUENCE [LARGE SCALE GENOMIC DNA]</scope>
    <source>
        <strain evidence="2 3">ALL</strain>
    </source>
</reference>
<feature type="region of interest" description="Disordered" evidence="1">
    <location>
        <begin position="87"/>
        <end position="167"/>
    </location>
</feature>
<gene>
    <name evidence="2" type="ORF">L596_024582</name>
</gene>
<feature type="compositionally biased region" description="Basic residues" evidence="1">
    <location>
        <begin position="130"/>
        <end position="156"/>
    </location>
</feature>